<dbReference type="GeneID" id="94838333"/>
<comment type="caution">
    <text evidence="2">The sequence shown here is derived from an EMBL/GenBank/DDBJ whole genome shotgun (WGS) entry which is preliminary data.</text>
</comment>
<evidence type="ECO:0000313" key="2">
    <source>
        <dbReference type="EMBL" id="OHT07491.1"/>
    </source>
</evidence>
<feature type="region of interest" description="Disordered" evidence="1">
    <location>
        <begin position="23"/>
        <end position="47"/>
    </location>
</feature>
<evidence type="ECO:0000313" key="3">
    <source>
        <dbReference type="Proteomes" id="UP000179807"/>
    </source>
</evidence>
<protein>
    <recommendedName>
        <fullName evidence="4">SH3 domain-containing protein</fullName>
    </recommendedName>
</protein>
<proteinExistence type="predicted"/>
<sequence length="376" mass="42538">MHRCKKILKKIDKKINNIKSYGENYTPTANSSSSSNTSSNASQSSPLHPQLLENTNLVFSTLDSNCRTMVEFIANIFIKKTEDQITKTTRFLNEKQNSVTRSIQQMMNLNSHVLLLAKKVPECSNVYNALESGFTNHCKYLGYFLDLNKCETKLIQLLSQINKNIKANRIFLDDQQSKCNHLFHERFLKGYSFLSLGEMKSSNSGQLSNTSQTQSQSDFSQLMQLGQHPQAADQPQNQNPDSHLNSTSSPPLANQSSLPKNNENNPLNVKFQNFEKSIRQCVATLREPHFNQLHLYSFTNVNPATAPLKLRVKRKHEASLEGEVSLEQDEVVDLVDGQCMEYWVVKKANGVQGYAPALLLSQYIGSERPRSKTTIE</sequence>
<dbReference type="OrthoDB" id="10255964at2759"/>
<feature type="compositionally biased region" description="Polar residues" evidence="1">
    <location>
        <begin position="242"/>
        <end position="267"/>
    </location>
</feature>
<dbReference type="SUPFAM" id="SSF50044">
    <property type="entry name" value="SH3-domain"/>
    <property type="match status" value="1"/>
</dbReference>
<name>A0A1J4K8F5_9EUKA</name>
<dbReference type="RefSeq" id="XP_068360627.1">
    <property type="nucleotide sequence ID" value="XM_068503629.1"/>
</dbReference>
<organism evidence="2 3">
    <name type="scientific">Tritrichomonas foetus</name>
    <dbReference type="NCBI Taxonomy" id="1144522"/>
    <lineage>
        <taxon>Eukaryota</taxon>
        <taxon>Metamonada</taxon>
        <taxon>Parabasalia</taxon>
        <taxon>Tritrichomonadida</taxon>
        <taxon>Tritrichomonadidae</taxon>
        <taxon>Tritrichomonas</taxon>
    </lineage>
</organism>
<dbReference type="VEuPathDB" id="TrichDB:TRFO_24225"/>
<dbReference type="EMBL" id="MLAK01000694">
    <property type="protein sequence ID" value="OHT07491.1"/>
    <property type="molecule type" value="Genomic_DNA"/>
</dbReference>
<gene>
    <name evidence="2" type="ORF">TRFO_24225</name>
</gene>
<feature type="region of interest" description="Disordered" evidence="1">
    <location>
        <begin position="226"/>
        <end position="267"/>
    </location>
</feature>
<dbReference type="InterPro" id="IPR036028">
    <property type="entry name" value="SH3-like_dom_sf"/>
</dbReference>
<dbReference type="Proteomes" id="UP000179807">
    <property type="component" value="Unassembled WGS sequence"/>
</dbReference>
<evidence type="ECO:0000256" key="1">
    <source>
        <dbReference type="SAM" id="MobiDB-lite"/>
    </source>
</evidence>
<dbReference type="AlphaFoldDB" id="A0A1J4K8F5"/>
<feature type="compositionally biased region" description="Low complexity" evidence="1">
    <location>
        <begin position="28"/>
        <end position="45"/>
    </location>
</feature>
<keyword evidence="3" id="KW-1185">Reference proteome</keyword>
<accession>A0A1J4K8F5</accession>
<reference evidence="2" key="1">
    <citation type="submission" date="2016-10" db="EMBL/GenBank/DDBJ databases">
        <authorList>
            <person name="Benchimol M."/>
            <person name="Almeida L.G."/>
            <person name="Vasconcelos A.T."/>
            <person name="Perreira-Neves A."/>
            <person name="Rosa I.A."/>
            <person name="Tasca T."/>
            <person name="Bogo M.R."/>
            <person name="de Souza W."/>
        </authorList>
    </citation>
    <scope>NUCLEOTIDE SEQUENCE [LARGE SCALE GENOMIC DNA]</scope>
    <source>
        <strain evidence="2">K</strain>
    </source>
</reference>
<evidence type="ECO:0008006" key="4">
    <source>
        <dbReference type="Google" id="ProtNLM"/>
    </source>
</evidence>
<feature type="compositionally biased region" description="Low complexity" evidence="1">
    <location>
        <begin position="229"/>
        <end position="241"/>
    </location>
</feature>